<feature type="chain" id="PRO_5001989647" evidence="1">
    <location>
        <begin position="19"/>
        <end position="209"/>
    </location>
</feature>
<keyword evidence="3" id="KW-1185">Reference proteome</keyword>
<gene>
    <name evidence="2" type="ORF">VHEMI05913</name>
</gene>
<accession>A0A0A1T5M6</accession>
<evidence type="ECO:0000313" key="3">
    <source>
        <dbReference type="Proteomes" id="UP000039046"/>
    </source>
</evidence>
<sequence>MHSLTTVALALAASTATAELTTGRAFTLQAQLVSWGSSSPSIDKFGLSVDSRSDAALTVDNHAVFAYNGTAEDIEKGLSGIVNTQTHKTLGINNYPMYTPKDIAEAQPLPDGTFYIDPRHGTTFQRVYLSVPQDPYSYLLPNQFLVNKDGNTRYIHNGDAIFYNVNQDNSTLAEVRLYPVCAEPAEHTLDGLTTIPVRCYRPGTQPGQH</sequence>
<dbReference type="Proteomes" id="UP000039046">
    <property type="component" value="Unassembled WGS sequence"/>
</dbReference>
<dbReference type="AlphaFoldDB" id="A0A0A1T5M6"/>
<name>A0A0A1T5M6_9HYPO</name>
<feature type="signal peptide" evidence="1">
    <location>
        <begin position="1"/>
        <end position="18"/>
    </location>
</feature>
<reference evidence="2 3" key="1">
    <citation type="journal article" date="2015" name="Genome Announc.">
        <title>Draft Genome Sequence and Gene Annotation of the Entomopathogenic Fungus Verticillium hemipterigenum.</title>
        <authorList>
            <person name="Horn F."/>
            <person name="Habel A."/>
            <person name="Scharf D.H."/>
            <person name="Dworschak J."/>
            <person name="Brakhage A.A."/>
            <person name="Guthke R."/>
            <person name="Hertweck C."/>
            <person name="Linde J."/>
        </authorList>
    </citation>
    <scope>NUCLEOTIDE SEQUENCE [LARGE SCALE GENOMIC DNA]</scope>
</reference>
<dbReference type="HOGENOM" id="CLU_1316224_0_0_1"/>
<keyword evidence="1" id="KW-0732">Signal</keyword>
<evidence type="ECO:0000256" key="1">
    <source>
        <dbReference type="SAM" id="SignalP"/>
    </source>
</evidence>
<organism evidence="2 3">
    <name type="scientific">[Torrubiella] hemipterigena</name>
    <dbReference type="NCBI Taxonomy" id="1531966"/>
    <lineage>
        <taxon>Eukaryota</taxon>
        <taxon>Fungi</taxon>
        <taxon>Dikarya</taxon>
        <taxon>Ascomycota</taxon>
        <taxon>Pezizomycotina</taxon>
        <taxon>Sordariomycetes</taxon>
        <taxon>Hypocreomycetidae</taxon>
        <taxon>Hypocreales</taxon>
        <taxon>Clavicipitaceae</taxon>
        <taxon>Clavicipitaceae incertae sedis</taxon>
        <taxon>'Torrubiella' clade</taxon>
    </lineage>
</organism>
<proteinExistence type="predicted"/>
<dbReference type="EMBL" id="CDHN01000003">
    <property type="protein sequence ID" value="CEJ90109.1"/>
    <property type="molecule type" value="Genomic_DNA"/>
</dbReference>
<evidence type="ECO:0000313" key="2">
    <source>
        <dbReference type="EMBL" id="CEJ90109.1"/>
    </source>
</evidence>
<protein>
    <submittedName>
        <fullName evidence="2">Uncharacterized protein</fullName>
    </submittedName>
</protein>